<evidence type="ECO:0000259" key="6">
    <source>
        <dbReference type="PROSITE" id="PS50011"/>
    </source>
</evidence>
<dbReference type="InterPro" id="IPR000719">
    <property type="entry name" value="Prot_kinase_dom"/>
</dbReference>
<dbReference type="PROSITE" id="PS00108">
    <property type="entry name" value="PROTEIN_KINASE_ST"/>
    <property type="match status" value="1"/>
</dbReference>
<proteinExistence type="predicted"/>
<organism evidence="7 8">
    <name type="scientific">Streblomastix strix</name>
    <dbReference type="NCBI Taxonomy" id="222440"/>
    <lineage>
        <taxon>Eukaryota</taxon>
        <taxon>Metamonada</taxon>
        <taxon>Preaxostyla</taxon>
        <taxon>Oxymonadida</taxon>
        <taxon>Streblomastigidae</taxon>
        <taxon>Streblomastix</taxon>
    </lineage>
</organism>
<dbReference type="PANTHER" id="PTHR24348:SF22">
    <property type="entry name" value="NON-SPECIFIC SERINE_THREONINE PROTEIN KINASE"/>
    <property type="match status" value="1"/>
</dbReference>
<reference evidence="7 8" key="1">
    <citation type="submission" date="2019-03" db="EMBL/GenBank/DDBJ databases">
        <title>Single cell metagenomics reveals metabolic interactions within the superorganism composed of flagellate Streblomastix strix and complex community of Bacteroidetes bacteria on its surface.</title>
        <authorList>
            <person name="Treitli S.C."/>
            <person name="Kolisko M."/>
            <person name="Husnik F."/>
            <person name="Keeling P."/>
            <person name="Hampl V."/>
        </authorList>
    </citation>
    <scope>NUCLEOTIDE SEQUENCE [LARGE SCALE GENOMIC DNA]</scope>
    <source>
        <strain evidence="7">ST1C</strain>
    </source>
</reference>
<keyword evidence="1" id="KW-0808">Transferase</keyword>
<sequence length="487" mass="55372">ILMGTNVLHSKGIIHRDLKPENILIDKYGNIKIADFGLASKLASKSYLHAAGTKNYAPPETEQNRMTSESDIWSIGVIIIEVITGEHPFEGITQNETLSNISSGKYKPLPDYINGELKIMLESMISKIPSQRPSVQSLLESNIMQLVSVIEQSNEEKESQQSNEQMNKENKELKSKVQLLEVEKEKEKQEKVKALSEKDKTIAVKEQEKQKEIQEKQKAQSELERQKTKTNESQELVKVFQQQIETIQSEKTRLTTENQHLKAELSKLRPQTTSPNEQSKPEPKIQQIQQSVPSSLRTITYQYIIPDHDHVKQQENKIIRTYKGSRSTVAFNPIITNGIVRFGGFLEKHPDYHFSIGISDSSAVFGSNEFSSKGENAKKTVRYWKDGDLGHIGGQFIPGNSPIEQNKTIAVEVNMNIRPRTLTFFYDNQEQPVSVTDIPSSIRFWICLCDKNSSFTITKFSNVQYSSAKGGIKGQRIVEWGKEWKNE</sequence>
<dbReference type="Pfam" id="PF00069">
    <property type="entry name" value="Pkinase"/>
    <property type="match status" value="1"/>
</dbReference>
<evidence type="ECO:0000313" key="8">
    <source>
        <dbReference type="Proteomes" id="UP000324800"/>
    </source>
</evidence>
<dbReference type="GO" id="GO:0010506">
    <property type="term" value="P:regulation of autophagy"/>
    <property type="evidence" value="ECO:0007669"/>
    <property type="project" value="InterPro"/>
</dbReference>
<evidence type="ECO:0000256" key="2">
    <source>
        <dbReference type="ARBA" id="ARBA00022741"/>
    </source>
</evidence>
<dbReference type="GO" id="GO:0000045">
    <property type="term" value="P:autophagosome assembly"/>
    <property type="evidence" value="ECO:0007669"/>
    <property type="project" value="TreeGrafter"/>
</dbReference>
<dbReference type="InterPro" id="IPR011009">
    <property type="entry name" value="Kinase-like_dom_sf"/>
</dbReference>
<dbReference type="GO" id="GO:0016020">
    <property type="term" value="C:membrane"/>
    <property type="evidence" value="ECO:0007669"/>
    <property type="project" value="TreeGrafter"/>
</dbReference>
<dbReference type="InterPro" id="IPR008271">
    <property type="entry name" value="Ser/Thr_kinase_AS"/>
</dbReference>
<dbReference type="GO" id="GO:0005776">
    <property type="term" value="C:autophagosome"/>
    <property type="evidence" value="ECO:0007669"/>
    <property type="project" value="TreeGrafter"/>
</dbReference>
<protein>
    <submittedName>
        <fullName evidence="7">Putative NEK protein kinase</fullName>
    </submittedName>
</protein>
<feature type="domain" description="Protein kinase" evidence="6">
    <location>
        <begin position="1"/>
        <end position="147"/>
    </location>
</feature>
<dbReference type="GO" id="GO:0004674">
    <property type="term" value="F:protein serine/threonine kinase activity"/>
    <property type="evidence" value="ECO:0007669"/>
    <property type="project" value="InterPro"/>
</dbReference>
<comment type="caution">
    <text evidence="7">The sequence shown here is derived from an EMBL/GenBank/DDBJ whole genome shotgun (WGS) entry which is preliminary data.</text>
</comment>
<dbReference type="GO" id="GO:0005829">
    <property type="term" value="C:cytosol"/>
    <property type="evidence" value="ECO:0007669"/>
    <property type="project" value="TreeGrafter"/>
</dbReference>
<keyword evidence="3 7" id="KW-0418">Kinase</keyword>
<feature type="compositionally biased region" description="Polar residues" evidence="5">
    <location>
        <begin position="269"/>
        <end position="278"/>
    </location>
</feature>
<dbReference type="SUPFAM" id="SSF56112">
    <property type="entry name" value="Protein kinase-like (PK-like)"/>
    <property type="match status" value="1"/>
</dbReference>
<keyword evidence="2" id="KW-0547">Nucleotide-binding</keyword>
<dbReference type="PROSITE" id="PS50011">
    <property type="entry name" value="PROTEIN_KINASE_DOM"/>
    <property type="match status" value="1"/>
</dbReference>
<dbReference type="SMART" id="SM00220">
    <property type="entry name" value="S_TKc"/>
    <property type="match status" value="1"/>
</dbReference>
<evidence type="ECO:0000256" key="3">
    <source>
        <dbReference type="ARBA" id="ARBA00022777"/>
    </source>
</evidence>
<dbReference type="PANTHER" id="PTHR24348">
    <property type="entry name" value="SERINE/THREONINE-PROTEIN KINASE UNC-51-RELATED"/>
    <property type="match status" value="1"/>
</dbReference>
<evidence type="ECO:0000256" key="5">
    <source>
        <dbReference type="SAM" id="MobiDB-lite"/>
    </source>
</evidence>
<feature type="region of interest" description="Disordered" evidence="5">
    <location>
        <begin position="251"/>
        <end position="291"/>
    </location>
</feature>
<dbReference type="Proteomes" id="UP000324800">
    <property type="component" value="Unassembled WGS sequence"/>
</dbReference>
<gene>
    <name evidence="7" type="ORF">EZS28_022098</name>
</gene>
<keyword evidence="4" id="KW-0067">ATP-binding</keyword>
<dbReference type="GO" id="GO:0005524">
    <property type="term" value="F:ATP binding"/>
    <property type="evidence" value="ECO:0007669"/>
    <property type="project" value="UniProtKB-KW"/>
</dbReference>
<feature type="non-terminal residue" evidence="7">
    <location>
        <position position="1"/>
    </location>
</feature>
<accession>A0A5J4VIB0</accession>
<evidence type="ECO:0000256" key="4">
    <source>
        <dbReference type="ARBA" id="ARBA00022840"/>
    </source>
</evidence>
<dbReference type="Gene3D" id="1.10.510.10">
    <property type="entry name" value="Transferase(Phosphotransferase) domain 1"/>
    <property type="match status" value="1"/>
</dbReference>
<evidence type="ECO:0000256" key="1">
    <source>
        <dbReference type="ARBA" id="ARBA00022679"/>
    </source>
</evidence>
<dbReference type="AlphaFoldDB" id="A0A5J4VIB0"/>
<name>A0A5J4VIB0_9EUKA</name>
<evidence type="ECO:0000313" key="7">
    <source>
        <dbReference type="EMBL" id="KAA6382377.1"/>
    </source>
</evidence>
<dbReference type="GO" id="GO:0000407">
    <property type="term" value="C:phagophore assembly site"/>
    <property type="evidence" value="ECO:0007669"/>
    <property type="project" value="TreeGrafter"/>
</dbReference>
<dbReference type="EMBL" id="SNRW01006819">
    <property type="protein sequence ID" value="KAA6382377.1"/>
    <property type="molecule type" value="Genomic_DNA"/>
</dbReference>
<dbReference type="InterPro" id="IPR045269">
    <property type="entry name" value="Atg1-like"/>
</dbReference>
<feature type="compositionally biased region" description="Basic and acidic residues" evidence="5">
    <location>
        <begin position="251"/>
        <end position="267"/>
    </location>
</feature>